<dbReference type="Proteomes" id="UP000199163">
    <property type="component" value="Unassembled WGS sequence"/>
</dbReference>
<feature type="transmembrane region" description="Helical" evidence="1">
    <location>
        <begin position="47"/>
        <end position="68"/>
    </location>
</feature>
<name>A0A1G8DH64_9BACI</name>
<proteinExistence type="predicted"/>
<evidence type="ECO:0000313" key="3">
    <source>
        <dbReference type="Proteomes" id="UP000199163"/>
    </source>
</evidence>
<organism evidence="2 3">
    <name type="scientific">Alteribacillus persepolensis</name>
    <dbReference type="NCBI Taxonomy" id="568899"/>
    <lineage>
        <taxon>Bacteria</taxon>
        <taxon>Bacillati</taxon>
        <taxon>Bacillota</taxon>
        <taxon>Bacilli</taxon>
        <taxon>Bacillales</taxon>
        <taxon>Bacillaceae</taxon>
        <taxon>Alteribacillus</taxon>
    </lineage>
</organism>
<gene>
    <name evidence="2" type="ORF">SAMN05192534_10787</name>
</gene>
<protein>
    <recommendedName>
        <fullName evidence="4">DUF2905 domain-containing protein</fullName>
    </recommendedName>
</protein>
<evidence type="ECO:0000313" key="2">
    <source>
        <dbReference type="EMBL" id="SDH56992.1"/>
    </source>
</evidence>
<dbReference type="AlphaFoldDB" id="A0A1G8DH64"/>
<dbReference type="EMBL" id="FNDK01000007">
    <property type="protein sequence ID" value="SDH56992.1"/>
    <property type="molecule type" value="Genomic_DNA"/>
</dbReference>
<keyword evidence="1" id="KW-1133">Transmembrane helix</keyword>
<dbReference type="PANTHER" id="PTHR36443">
    <property type="entry name" value="BSR5223 PROTEIN"/>
    <property type="match status" value="1"/>
</dbReference>
<sequence length="72" mass="7942">MADFPKILIGIGIALILFGLVWQVGGKFISLGKLPGDIIIKNENSTFYFPIVTSIVVSIVLSLIFFILGRFR</sequence>
<keyword evidence="3" id="KW-1185">Reference proteome</keyword>
<dbReference type="PANTHER" id="PTHR36443:SF1">
    <property type="entry name" value="BSR5223 PROTEIN"/>
    <property type="match status" value="1"/>
</dbReference>
<evidence type="ECO:0000256" key="1">
    <source>
        <dbReference type="SAM" id="Phobius"/>
    </source>
</evidence>
<dbReference type="RefSeq" id="WP_175487420.1">
    <property type="nucleotide sequence ID" value="NZ_FNDK01000007.1"/>
</dbReference>
<dbReference type="Pfam" id="PF11146">
    <property type="entry name" value="DUF2905"/>
    <property type="match status" value="1"/>
</dbReference>
<accession>A0A1G8DH64</accession>
<keyword evidence="1" id="KW-0812">Transmembrane</keyword>
<reference evidence="2 3" key="1">
    <citation type="submission" date="2016-10" db="EMBL/GenBank/DDBJ databases">
        <authorList>
            <person name="de Groot N.N."/>
        </authorList>
    </citation>
    <scope>NUCLEOTIDE SEQUENCE [LARGE SCALE GENOMIC DNA]</scope>
    <source>
        <strain evidence="2 3">DSM 21632</strain>
    </source>
</reference>
<keyword evidence="1" id="KW-0472">Membrane</keyword>
<dbReference type="InterPro" id="IPR021320">
    <property type="entry name" value="DUF2905"/>
</dbReference>
<dbReference type="STRING" id="568899.SAMN05192534_10787"/>
<evidence type="ECO:0008006" key="4">
    <source>
        <dbReference type="Google" id="ProtNLM"/>
    </source>
</evidence>